<gene>
    <name evidence="1" type="ORF">HAD_05585</name>
</gene>
<dbReference type="PATRIC" id="fig|1280949.3.peg.1138"/>
<keyword evidence="2" id="KW-1185">Reference proteome</keyword>
<organism evidence="1 2">
    <name type="scientific">Hyphomonas adhaerens MHS-3</name>
    <dbReference type="NCBI Taxonomy" id="1280949"/>
    <lineage>
        <taxon>Bacteria</taxon>
        <taxon>Pseudomonadati</taxon>
        <taxon>Pseudomonadota</taxon>
        <taxon>Alphaproteobacteria</taxon>
        <taxon>Hyphomonadales</taxon>
        <taxon>Hyphomonadaceae</taxon>
        <taxon>Hyphomonas</taxon>
    </lineage>
</organism>
<dbReference type="AlphaFoldDB" id="A0A069E4W9"/>
<evidence type="ECO:0000313" key="2">
    <source>
        <dbReference type="Proteomes" id="UP000027446"/>
    </source>
</evidence>
<comment type="caution">
    <text evidence="1">The sequence shown here is derived from an EMBL/GenBank/DDBJ whole genome shotgun (WGS) entry which is preliminary data.</text>
</comment>
<dbReference type="EMBL" id="ARYH01000001">
    <property type="protein sequence ID" value="KCZ85128.1"/>
    <property type="molecule type" value="Genomic_DNA"/>
</dbReference>
<dbReference type="Proteomes" id="UP000027446">
    <property type="component" value="Unassembled WGS sequence"/>
</dbReference>
<name>A0A069E4W9_9PROT</name>
<protein>
    <submittedName>
        <fullName evidence="1">Uncharacterized protein</fullName>
    </submittedName>
</protein>
<dbReference type="Gene3D" id="3.90.1140.10">
    <property type="entry name" value="Cyclic phosphodiesterase"/>
    <property type="match status" value="1"/>
</dbReference>
<dbReference type="STRING" id="1280949.HAD_05585"/>
<evidence type="ECO:0000313" key="1">
    <source>
        <dbReference type="EMBL" id="KCZ85128.1"/>
    </source>
</evidence>
<dbReference type="InterPro" id="IPR009097">
    <property type="entry name" value="Cyclic_Pdiesterase"/>
</dbReference>
<accession>A0A069E4W9</accession>
<dbReference type="SUPFAM" id="SSF55144">
    <property type="entry name" value="LigT-like"/>
    <property type="match status" value="1"/>
</dbReference>
<dbReference type="RefSeq" id="WP_035569891.1">
    <property type="nucleotide sequence ID" value="NZ_ARYH01000001.1"/>
</dbReference>
<proteinExistence type="predicted"/>
<sequence>MVTYWCTPCAEDAARYRAVIKALALAQGAPAYQAHLTLGTLERAASDLSEVVAALKGLVLEPVGIGETDVFTKSLFVQFEASDTLLAARRQLETVQGFRQGRAFDPHISLCYGAPPEGSAARRDVQDLLSKPVRFDRLIAVNITLPIETYADVMACTVAETFEI</sequence>
<reference evidence="1 2" key="1">
    <citation type="journal article" date="2014" name="Antonie Van Leeuwenhoek">
        <title>Hyphomonas beringensis sp. nov. and Hyphomonas chukchiensis sp. nov., isolated from surface seawater of the Bering Sea and Chukchi Sea.</title>
        <authorList>
            <person name="Li C."/>
            <person name="Lai Q."/>
            <person name="Li G."/>
            <person name="Dong C."/>
            <person name="Wang J."/>
            <person name="Liao Y."/>
            <person name="Shao Z."/>
        </authorList>
    </citation>
    <scope>NUCLEOTIDE SEQUENCE [LARGE SCALE GENOMIC DNA]</scope>
    <source>
        <strain evidence="1 2">MHS-3</strain>
    </source>
</reference>
<dbReference type="OrthoDB" id="1492719at2"/>